<evidence type="ECO:0000313" key="7">
    <source>
        <dbReference type="Proteomes" id="UP001201980"/>
    </source>
</evidence>
<dbReference type="PROSITE" id="PS51826">
    <property type="entry name" value="PSBD"/>
    <property type="match status" value="1"/>
</dbReference>
<evidence type="ECO:0000256" key="3">
    <source>
        <dbReference type="SAM" id="MobiDB-lite"/>
    </source>
</evidence>
<dbReference type="GO" id="GO:0004742">
    <property type="term" value="F:dihydrolipoyllysine-residue acetyltransferase activity"/>
    <property type="evidence" value="ECO:0007669"/>
    <property type="project" value="TreeGrafter"/>
</dbReference>
<keyword evidence="6" id="KW-0012">Acyltransferase</keyword>
<evidence type="ECO:0000259" key="5">
    <source>
        <dbReference type="PROSITE" id="PS51826"/>
    </source>
</evidence>
<accession>A0AAD5WRQ6</accession>
<dbReference type="Gene3D" id="2.40.50.100">
    <property type="match status" value="1"/>
</dbReference>
<proteinExistence type="inferred from homology"/>
<dbReference type="Pfam" id="PF02817">
    <property type="entry name" value="E3_binding"/>
    <property type="match status" value="1"/>
</dbReference>
<evidence type="ECO:0000256" key="1">
    <source>
        <dbReference type="ARBA" id="ARBA00007317"/>
    </source>
</evidence>
<dbReference type="AlphaFoldDB" id="A0AAD5WRQ6"/>
<dbReference type="Gene3D" id="4.10.320.10">
    <property type="entry name" value="E3-binding domain"/>
    <property type="match status" value="1"/>
</dbReference>
<keyword evidence="7" id="KW-1185">Reference proteome</keyword>
<dbReference type="InterPro" id="IPR011053">
    <property type="entry name" value="Single_hybrid_motif"/>
</dbReference>
<dbReference type="FunFam" id="2.40.50.100:FF:000010">
    <property type="entry name" value="Acetyltransferase component of pyruvate dehydrogenase complex"/>
    <property type="match status" value="1"/>
</dbReference>
<dbReference type="SUPFAM" id="SSF51230">
    <property type="entry name" value="Single hybrid motif"/>
    <property type="match status" value="1"/>
</dbReference>
<dbReference type="GO" id="GO:0006086">
    <property type="term" value="P:pyruvate decarboxylation to acetyl-CoA"/>
    <property type="evidence" value="ECO:0007669"/>
    <property type="project" value="InterPro"/>
</dbReference>
<evidence type="ECO:0000259" key="4">
    <source>
        <dbReference type="PROSITE" id="PS50968"/>
    </source>
</evidence>
<protein>
    <submittedName>
        <fullName evidence="6">Lipoyl domain of the dihydrolipoyl acyltransferase component (E2)</fullName>
    </submittedName>
</protein>
<dbReference type="InterPro" id="IPR000089">
    <property type="entry name" value="Biotin_lipoyl"/>
</dbReference>
<comment type="caution">
    <text evidence="6">The sequence shown here is derived from an EMBL/GenBank/DDBJ whole genome shotgun (WGS) entry which is preliminary data.</text>
</comment>
<dbReference type="EMBL" id="JAKWBI020000210">
    <property type="protein sequence ID" value="KAJ2899009.1"/>
    <property type="molecule type" value="Genomic_DNA"/>
</dbReference>
<dbReference type="Proteomes" id="UP001201980">
    <property type="component" value="Unassembled WGS sequence"/>
</dbReference>
<dbReference type="PANTHER" id="PTHR23151:SF82">
    <property type="entry name" value="PYRUVATE DEHYDROGENASE COMPLEX PROTEIN X COMPONENT, MITOCHONDRIAL"/>
    <property type="match status" value="1"/>
</dbReference>
<dbReference type="SUPFAM" id="SSF47005">
    <property type="entry name" value="Peripheral subunit-binding domain of 2-oxo acid dehydrogenase complex"/>
    <property type="match status" value="1"/>
</dbReference>
<dbReference type="GO" id="GO:0045254">
    <property type="term" value="C:pyruvate dehydrogenase complex"/>
    <property type="evidence" value="ECO:0007669"/>
    <property type="project" value="InterPro"/>
</dbReference>
<dbReference type="PROSITE" id="PS50968">
    <property type="entry name" value="BIOTINYL_LIPOYL"/>
    <property type="match status" value="1"/>
</dbReference>
<name>A0AAD5WRQ6_9PEZI</name>
<dbReference type="InterPro" id="IPR036625">
    <property type="entry name" value="E3-bd_dom_sf"/>
</dbReference>
<dbReference type="InterPro" id="IPR045257">
    <property type="entry name" value="E2/Pdx1"/>
</dbReference>
<feature type="domain" description="Peripheral subunit-binding (PSBD)" evidence="5">
    <location>
        <begin position="151"/>
        <end position="191"/>
    </location>
</feature>
<reference evidence="6" key="1">
    <citation type="submission" date="2022-07" db="EMBL/GenBank/DDBJ databases">
        <title>Draft genome sequence of Zalerion maritima ATCC 34329, a (micro)plastics degrading marine fungus.</title>
        <authorList>
            <person name="Paco A."/>
            <person name="Goncalves M.F.M."/>
            <person name="Rocha-Santos T.A.P."/>
            <person name="Alves A."/>
        </authorList>
    </citation>
    <scope>NUCLEOTIDE SEQUENCE</scope>
    <source>
        <strain evidence="6">ATCC 34329</strain>
    </source>
</reference>
<feature type="compositionally biased region" description="Basic and acidic residues" evidence="3">
    <location>
        <begin position="129"/>
        <end position="142"/>
    </location>
</feature>
<dbReference type="InterPro" id="IPR004167">
    <property type="entry name" value="PSBD"/>
</dbReference>
<feature type="region of interest" description="Disordered" evidence="3">
    <location>
        <begin position="100"/>
        <end position="150"/>
    </location>
</feature>
<gene>
    <name evidence="6" type="ORF">MKZ38_003523</name>
</gene>
<dbReference type="Pfam" id="PF00364">
    <property type="entry name" value="Biotin_lipoyl"/>
    <property type="match status" value="1"/>
</dbReference>
<sequence length="405" mass="43344">MGRPSHNSGYRTSAACLAASNFTMPALSPTMTEGNITTWKLKEGDSYAAGDVLLEIETDKATMDVEAQDEGILMKITQADRTKAVKVGSRIAVIAESGDDISALEMPPDETPAPIPEKKESPPPSSAEPKSESSPKKNESPKKPAAPQTYPLFPAVKQLMKQKGVEDSEVSKMTPTGPKGRLLKGDVLAYLGLLDSNSPKVVQARFEKLSHLDLSNVKPIPAKGAPKKVEEKKAAPPAPPLIEKLDVALAISLAPVLEAQKRLKDTLGVDMPLSSFISRATDVANDGLPLPASYKPTADELFDQVLGLDSLPKSSKGVYLPQITALPPAEKRTPRAAPSTKPDIIDILAGSPKRITPKPMQSTVAFTTGTNVFILSVPKAEEKRAKVFLERVKVVLENEPGRLVL</sequence>
<comment type="similarity">
    <text evidence="1">Belongs to the 2-oxoacid dehydrogenase family.</text>
</comment>
<dbReference type="PANTHER" id="PTHR23151">
    <property type="entry name" value="DIHYDROLIPOAMIDE ACETYL/SUCCINYL-TRANSFERASE-RELATED"/>
    <property type="match status" value="1"/>
</dbReference>
<organism evidence="6 7">
    <name type="scientific">Zalerion maritima</name>
    <dbReference type="NCBI Taxonomy" id="339359"/>
    <lineage>
        <taxon>Eukaryota</taxon>
        <taxon>Fungi</taxon>
        <taxon>Dikarya</taxon>
        <taxon>Ascomycota</taxon>
        <taxon>Pezizomycotina</taxon>
        <taxon>Sordariomycetes</taxon>
        <taxon>Lulworthiomycetidae</taxon>
        <taxon>Lulworthiales</taxon>
        <taxon>Lulworthiaceae</taxon>
        <taxon>Zalerion</taxon>
    </lineage>
</organism>
<feature type="domain" description="Lipoyl-binding" evidence="4">
    <location>
        <begin position="19"/>
        <end position="95"/>
    </location>
</feature>
<evidence type="ECO:0000256" key="2">
    <source>
        <dbReference type="ARBA" id="ARBA00022823"/>
    </source>
</evidence>
<evidence type="ECO:0000313" key="6">
    <source>
        <dbReference type="EMBL" id="KAJ2899009.1"/>
    </source>
</evidence>
<keyword evidence="2" id="KW-0450">Lipoyl</keyword>
<keyword evidence="6" id="KW-0808">Transferase</keyword>
<dbReference type="CDD" id="cd06849">
    <property type="entry name" value="lipoyl_domain"/>
    <property type="match status" value="1"/>
</dbReference>